<evidence type="ECO:0000313" key="3">
    <source>
        <dbReference type="Proteomes" id="UP000308267"/>
    </source>
</evidence>
<organism evidence="2 3">
    <name type="scientific">Opisthorchis felineus</name>
    <dbReference type="NCBI Taxonomy" id="147828"/>
    <lineage>
        <taxon>Eukaryota</taxon>
        <taxon>Metazoa</taxon>
        <taxon>Spiralia</taxon>
        <taxon>Lophotrochozoa</taxon>
        <taxon>Platyhelminthes</taxon>
        <taxon>Trematoda</taxon>
        <taxon>Digenea</taxon>
        <taxon>Opisthorchiida</taxon>
        <taxon>Opisthorchiata</taxon>
        <taxon>Opisthorchiidae</taxon>
        <taxon>Opisthorchis</taxon>
    </lineage>
</organism>
<protein>
    <submittedName>
        <fullName evidence="2">Uncharacterized protein</fullName>
    </submittedName>
</protein>
<dbReference type="AlphaFoldDB" id="A0A4S2M3K2"/>
<feature type="region of interest" description="Disordered" evidence="1">
    <location>
        <begin position="1"/>
        <end position="66"/>
    </location>
</feature>
<keyword evidence="3" id="KW-1185">Reference proteome</keyword>
<proteinExistence type="predicted"/>
<accession>A0A4S2M3K2</accession>
<name>A0A4S2M3K2_OPIFE</name>
<comment type="caution">
    <text evidence="2">The sequence shown here is derived from an EMBL/GenBank/DDBJ whole genome shotgun (WGS) entry which is preliminary data.</text>
</comment>
<dbReference type="EMBL" id="SJOL01005051">
    <property type="protein sequence ID" value="TGZ70871.1"/>
    <property type="molecule type" value="Genomic_DNA"/>
</dbReference>
<gene>
    <name evidence="2" type="ORF">CRM22_002948</name>
</gene>
<evidence type="ECO:0000313" key="2">
    <source>
        <dbReference type="EMBL" id="TGZ70871.1"/>
    </source>
</evidence>
<dbReference type="Proteomes" id="UP000308267">
    <property type="component" value="Unassembled WGS sequence"/>
</dbReference>
<evidence type="ECO:0000256" key="1">
    <source>
        <dbReference type="SAM" id="MobiDB-lite"/>
    </source>
</evidence>
<reference evidence="2 3" key="1">
    <citation type="journal article" date="2019" name="BMC Genomics">
        <title>New insights from Opisthorchis felineus genome: update on genomics of the epidemiologically important liver flukes.</title>
        <authorList>
            <person name="Ershov N.I."/>
            <person name="Mordvinov V.A."/>
            <person name="Prokhortchouk E.B."/>
            <person name="Pakharukova M.Y."/>
            <person name="Gunbin K.V."/>
            <person name="Ustyantsev K."/>
            <person name="Genaev M.A."/>
            <person name="Blinov A.G."/>
            <person name="Mazur A."/>
            <person name="Boulygina E."/>
            <person name="Tsygankova S."/>
            <person name="Khrameeva E."/>
            <person name="Chekanov N."/>
            <person name="Fan G."/>
            <person name="Xiao A."/>
            <person name="Zhang H."/>
            <person name="Xu X."/>
            <person name="Yang H."/>
            <person name="Solovyev V."/>
            <person name="Lee S.M."/>
            <person name="Liu X."/>
            <person name="Afonnikov D.A."/>
            <person name="Skryabin K.G."/>
        </authorList>
    </citation>
    <scope>NUCLEOTIDE SEQUENCE [LARGE SCALE GENOMIC DNA]</scope>
    <source>
        <strain evidence="2">AK-0245</strain>
        <tissue evidence="2">Whole organism</tissue>
    </source>
</reference>
<sequence length="128" mass="13863">MLVPLGQPSAPHAFHALGTPPGHKLPPTEDTEASSHVKRTLNNPLGTGRANIRRAGDPNCTSRSPMPEIRLQPKAQIPSLEEFEIGGSFLTGGERQVFAENSLSESQMSAVSNVLKVESSDKLRRKRI</sequence>